<protein>
    <submittedName>
        <fullName evidence="1">Uncharacterized protein</fullName>
    </submittedName>
</protein>
<reference evidence="1 2" key="1">
    <citation type="journal article" date="2019" name="Sci. Rep.">
        <title>Orb-weaving spider Araneus ventricosus genome elucidates the spidroin gene catalogue.</title>
        <authorList>
            <person name="Kono N."/>
            <person name="Nakamura H."/>
            <person name="Ohtoshi R."/>
            <person name="Moran D.A.P."/>
            <person name="Shinohara A."/>
            <person name="Yoshida Y."/>
            <person name="Fujiwara M."/>
            <person name="Mori M."/>
            <person name="Tomita M."/>
            <person name="Arakawa K."/>
        </authorList>
    </citation>
    <scope>NUCLEOTIDE SEQUENCE [LARGE SCALE GENOMIC DNA]</scope>
</reference>
<dbReference type="AlphaFoldDB" id="A0A4Y2ACY7"/>
<organism evidence="1 2">
    <name type="scientific">Araneus ventricosus</name>
    <name type="common">Orbweaver spider</name>
    <name type="synonym">Epeira ventricosa</name>
    <dbReference type="NCBI Taxonomy" id="182803"/>
    <lineage>
        <taxon>Eukaryota</taxon>
        <taxon>Metazoa</taxon>
        <taxon>Ecdysozoa</taxon>
        <taxon>Arthropoda</taxon>
        <taxon>Chelicerata</taxon>
        <taxon>Arachnida</taxon>
        <taxon>Araneae</taxon>
        <taxon>Araneomorphae</taxon>
        <taxon>Entelegynae</taxon>
        <taxon>Araneoidea</taxon>
        <taxon>Araneidae</taxon>
        <taxon>Araneus</taxon>
    </lineage>
</organism>
<evidence type="ECO:0000313" key="1">
    <source>
        <dbReference type="EMBL" id="GBL77179.1"/>
    </source>
</evidence>
<gene>
    <name evidence="1" type="ORF">AVEN_12801_1</name>
</gene>
<evidence type="ECO:0000313" key="2">
    <source>
        <dbReference type="Proteomes" id="UP000499080"/>
    </source>
</evidence>
<name>A0A4Y2ACY7_ARAVE</name>
<keyword evidence="2" id="KW-1185">Reference proteome</keyword>
<proteinExistence type="predicted"/>
<dbReference type="EMBL" id="BGPR01000011">
    <property type="protein sequence ID" value="GBL77179.1"/>
    <property type="molecule type" value="Genomic_DNA"/>
</dbReference>
<comment type="caution">
    <text evidence="1">The sequence shown here is derived from an EMBL/GenBank/DDBJ whole genome shotgun (WGS) entry which is preliminary data.</text>
</comment>
<accession>A0A4Y2ACY7</accession>
<sequence length="147" mass="16937">MRPVSHNDELPLLKPPKNFAYDDPAVEMKIDEVETLPTSSDLNYVLDINEEPHLIAPEELYYLVRDLNLSNNTQNYLDQDCRVWNLLQKNTNISNFLNRHKKYSSFFPTKGGLYHCNDISGLISVLNFNNFITRNNGDCSSMARKPA</sequence>
<dbReference type="Proteomes" id="UP000499080">
    <property type="component" value="Unassembled WGS sequence"/>
</dbReference>